<protein>
    <submittedName>
        <fullName evidence="3">Uncharacterized protein</fullName>
    </submittedName>
</protein>
<keyword evidence="2" id="KW-0012">Acyltransferase</keyword>
<dbReference type="InterPro" id="IPR051504">
    <property type="entry name" value="Plant_metabolite_acyltrans"/>
</dbReference>
<dbReference type="Pfam" id="PF02458">
    <property type="entry name" value="Transferase"/>
    <property type="match status" value="1"/>
</dbReference>
<dbReference type="GO" id="GO:0016747">
    <property type="term" value="F:acyltransferase activity, transferring groups other than amino-acyl groups"/>
    <property type="evidence" value="ECO:0007669"/>
    <property type="project" value="UniProtKB-ARBA"/>
</dbReference>
<dbReference type="PANTHER" id="PTHR31625">
    <property type="match status" value="1"/>
</dbReference>
<dbReference type="AlphaFoldDB" id="A0A067K4U1"/>
<sequence length="160" mass="17672">MLEKEGKIRAALAADLRDRLDPPIPENCFGNFVTGNGILKEVEPLFKESGINFVVEKLIDKIEELNKGVLEGAKGKLANMLKGMESSTFGVAGSPKFKLYDIDFGWRRPKKVEIVSIDRNGAISMVESKDESGGVEIGLVLKKHEMEMFNSLFVNGILDL</sequence>
<dbReference type="InterPro" id="IPR023213">
    <property type="entry name" value="CAT-like_dom_sf"/>
</dbReference>
<keyword evidence="1" id="KW-0808">Transferase</keyword>
<evidence type="ECO:0000313" key="3">
    <source>
        <dbReference type="EMBL" id="KDP27250.1"/>
    </source>
</evidence>
<dbReference type="Gene3D" id="3.30.559.10">
    <property type="entry name" value="Chloramphenicol acetyltransferase-like domain"/>
    <property type="match status" value="1"/>
</dbReference>
<proteinExistence type="predicted"/>
<keyword evidence="4" id="KW-1185">Reference proteome</keyword>
<accession>A0A067K4U1</accession>
<dbReference type="EMBL" id="KK914862">
    <property type="protein sequence ID" value="KDP27250.1"/>
    <property type="molecule type" value="Genomic_DNA"/>
</dbReference>
<evidence type="ECO:0000256" key="1">
    <source>
        <dbReference type="ARBA" id="ARBA00022679"/>
    </source>
</evidence>
<organism evidence="3 4">
    <name type="scientific">Jatropha curcas</name>
    <name type="common">Barbados nut</name>
    <dbReference type="NCBI Taxonomy" id="180498"/>
    <lineage>
        <taxon>Eukaryota</taxon>
        <taxon>Viridiplantae</taxon>
        <taxon>Streptophyta</taxon>
        <taxon>Embryophyta</taxon>
        <taxon>Tracheophyta</taxon>
        <taxon>Spermatophyta</taxon>
        <taxon>Magnoliopsida</taxon>
        <taxon>eudicotyledons</taxon>
        <taxon>Gunneridae</taxon>
        <taxon>Pentapetalae</taxon>
        <taxon>rosids</taxon>
        <taxon>fabids</taxon>
        <taxon>Malpighiales</taxon>
        <taxon>Euphorbiaceae</taxon>
        <taxon>Crotonoideae</taxon>
        <taxon>Jatropheae</taxon>
        <taxon>Jatropha</taxon>
    </lineage>
</organism>
<gene>
    <name evidence="3" type="ORF">JCGZ_19949</name>
</gene>
<evidence type="ECO:0000313" key="4">
    <source>
        <dbReference type="Proteomes" id="UP000027138"/>
    </source>
</evidence>
<evidence type="ECO:0000256" key="2">
    <source>
        <dbReference type="ARBA" id="ARBA00023315"/>
    </source>
</evidence>
<dbReference type="Proteomes" id="UP000027138">
    <property type="component" value="Unassembled WGS sequence"/>
</dbReference>
<dbReference type="STRING" id="180498.A0A067K4U1"/>
<name>A0A067K4U1_JATCU</name>
<dbReference type="OrthoDB" id="851933at2759"/>
<reference evidence="3 4" key="1">
    <citation type="journal article" date="2014" name="PLoS ONE">
        <title>Global Analysis of Gene Expression Profiles in Physic Nut (Jatropha curcas L.) Seedlings Exposed to Salt Stress.</title>
        <authorList>
            <person name="Zhang L."/>
            <person name="Zhang C."/>
            <person name="Wu P."/>
            <person name="Chen Y."/>
            <person name="Li M."/>
            <person name="Jiang H."/>
            <person name="Wu G."/>
        </authorList>
    </citation>
    <scope>NUCLEOTIDE SEQUENCE [LARGE SCALE GENOMIC DNA]</scope>
    <source>
        <strain evidence="4">cv. GZQX0401</strain>
        <tissue evidence="3">Young leaves</tissue>
    </source>
</reference>